<dbReference type="Gene3D" id="3.40.50.2000">
    <property type="entry name" value="Glycogen Phosphorylase B"/>
    <property type="match status" value="2"/>
</dbReference>
<organism evidence="2 3">
    <name type="scientific">Petrocella atlantisensis</name>
    <dbReference type="NCBI Taxonomy" id="2173034"/>
    <lineage>
        <taxon>Bacteria</taxon>
        <taxon>Bacillati</taxon>
        <taxon>Bacillota</taxon>
        <taxon>Clostridia</taxon>
        <taxon>Lachnospirales</taxon>
        <taxon>Vallitaleaceae</taxon>
        <taxon>Petrocella</taxon>
    </lineage>
</organism>
<evidence type="ECO:0000313" key="2">
    <source>
        <dbReference type="EMBL" id="VDN46217.1"/>
    </source>
</evidence>
<dbReference type="RefSeq" id="WP_125135767.1">
    <property type="nucleotide sequence ID" value="NZ_LR130778.1"/>
</dbReference>
<dbReference type="SUPFAM" id="SSF53756">
    <property type="entry name" value="UDP-Glycosyltransferase/glycogen phosphorylase"/>
    <property type="match status" value="1"/>
</dbReference>
<dbReference type="AlphaFoldDB" id="A0A3P7PNZ7"/>
<dbReference type="EMBL" id="LR130778">
    <property type="protein sequence ID" value="VDN46217.1"/>
    <property type="molecule type" value="Genomic_DNA"/>
</dbReference>
<feature type="domain" description="Glycosyl transferase family 1" evidence="1">
    <location>
        <begin position="201"/>
        <end position="365"/>
    </location>
</feature>
<proteinExistence type="predicted"/>
<dbReference type="Pfam" id="PF00534">
    <property type="entry name" value="Glycos_transf_1"/>
    <property type="match status" value="1"/>
</dbReference>
<name>A0A3P7PNZ7_9FIRM</name>
<sequence length="394" mass="45877">MSKGTILYVGGFELPDKNAAAHRVLSNGKIIRELGYKVVFIDVDKELKYGSDVRNTKHIIQEFECWSIPYPSTKVQWINYLSNIDTSIEVLNQYEDVKVIIAYNYPAIPLWRLKNYCARNSIKIVADCTEWYSTKGQSIIFKFIKGIDSLLRMRVIQKRLDGLIVISSYLKNYYHRSTNVVRVPPLIDISEEKWNTTVSEFDSDKLNLVYAGSPGKTKDKLKFFIESLYEFKEVSNFSLNIIGITKEQYIDVFKELEPKLNQLGEKIVFHGRLSHVDSLKFVMMSDFSVFFRDDTRTTKAGFPTKFVESISCGTPVITTRTSDLERYILEGENGFFIDIKDKKNVLLLLSKVFDMKKEDINRMKKKCIESNIFYFRNYNNKIRQFLHVIQSNSE</sequence>
<dbReference type="PANTHER" id="PTHR12526:SF630">
    <property type="entry name" value="GLYCOSYLTRANSFERASE"/>
    <property type="match status" value="1"/>
</dbReference>
<gene>
    <name evidence="2" type="ORF">PATL70BA_0368</name>
</gene>
<evidence type="ECO:0000259" key="1">
    <source>
        <dbReference type="Pfam" id="PF00534"/>
    </source>
</evidence>
<dbReference type="PANTHER" id="PTHR12526">
    <property type="entry name" value="GLYCOSYLTRANSFERASE"/>
    <property type="match status" value="1"/>
</dbReference>
<dbReference type="Proteomes" id="UP000279029">
    <property type="component" value="Chromosome"/>
</dbReference>
<evidence type="ECO:0000313" key="3">
    <source>
        <dbReference type="Proteomes" id="UP000279029"/>
    </source>
</evidence>
<dbReference type="GO" id="GO:0016757">
    <property type="term" value="F:glycosyltransferase activity"/>
    <property type="evidence" value="ECO:0007669"/>
    <property type="project" value="InterPro"/>
</dbReference>
<dbReference type="OrthoDB" id="1936552at2"/>
<keyword evidence="3" id="KW-1185">Reference proteome</keyword>
<protein>
    <recommendedName>
        <fullName evidence="1">Glycosyl transferase family 1 domain-containing protein</fullName>
    </recommendedName>
</protein>
<dbReference type="KEGG" id="cbar:PATL70BA_0368"/>
<reference evidence="2 3" key="1">
    <citation type="submission" date="2018-09" db="EMBL/GenBank/DDBJ databases">
        <authorList>
            <person name="Postec A."/>
        </authorList>
    </citation>
    <scope>NUCLEOTIDE SEQUENCE [LARGE SCALE GENOMIC DNA]</scope>
    <source>
        <strain evidence="2">70B-A</strain>
    </source>
</reference>
<accession>A0A3P7PNZ7</accession>
<dbReference type="InterPro" id="IPR001296">
    <property type="entry name" value="Glyco_trans_1"/>
</dbReference>